<dbReference type="InterPro" id="IPR031807">
    <property type="entry name" value="HicB-like"/>
</dbReference>
<accession>A0A7W9TVH2</accession>
<gene>
    <name evidence="2" type="ORF">F4827_001960</name>
</gene>
<name>A0A7W9TVH2_9BURK</name>
<evidence type="ECO:0000259" key="1">
    <source>
        <dbReference type="Pfam" id="PF15919"/>
    </source>
</evidence>
<feature type="domain" description="HicB-like antitoxin of toxin-antitoxin system" evidence="1">
    <location>
        <begin position="3"/>
        <end position="42"/>
    </location>
</feature>
<protein>
    <recommendedName>
        <fullName evidence="1">HicB-like antitoxin of toxin-antitoxin system domain-containing protein</fullName>
    </recommendedName>
</protein>
<keyword evidence="3" id="KW-1185">Reference proteome</keyword>
<organism evidence="2 3">
    <name type="scientific">Paraburkholderia bannensis</name>
    <dbReference type="NCBI Taxonomy" id="765414"/>
    <lineage>
        <taxon>Bacteria</taxon>
        <taxon>Pseudomonadati</taxon>
        <taxon>Pseudomonadota</taxon>
        <taxon>Betaproteobacteria</taxon>
        <taxon>Burkholderiales</taxon>
        <taxon>Burkholderiaceae</taxon>
        <taxon>Paraburkholderia</taxon>
    </lineage>
</organism>
<dbReference type="Proteomes" id="UP000571554">
    <property type="component" value="Unassembled WGS sequence"/>
</dbReference>
<comment type="caution">
    <text evidence="2">The sequence shown here is derived from an EMBL/GenBank/DDBJ whole genome shotgun (WGS) entry which is preliminary data.</text>
</comment>
<reference evidence="2 3" key="1">
    <citation type="submission" date="2020-08" db="EMBL/GenBank/DDBJ databases">
        <title>Above-ground endophytic microbial communities from plants in different locations in the United States.</title>
        <authorList>
            <person name="Frank C."/>
        </authorList>
    </citation>
    <scope>NUCLEOTIDE SEQUENCE [LARGE SCALE GENOMIC DNA]</scope>
    <source>
        <strain evidence="2 3">WP4_2_2</strain>
    </source>
</reference>
<dbReference type="EMBL" id="JACHBW010000004">
    <property type="protein sequence ID" value="MBB6102112.1"/>
    <property type="molecule type" value="Genomic_DNA"/>
</dbReference>
<evidence type="ECO:0000313" key="2">
    <source>
        <dbReference type="EMBL" id="MBB6102112.1"/>
    </source>
</evidence>
<sequence length="49" mass="5165">MGNLAAKPESINTGLPRFVLHKIDASVAQRHETRSGLLALAALEALAPD</sequence>
<evidence type="ECO:0000313" key="3">
    <source>
        <dbReference type="Proteomes" id="UP000571554"/>
    </source>
</evidence>
<dbReference type="AlphaFoldDB" id="A0A7W9TVH2"/>
<proteinExistence type="predicted"/>
<dbReference type="Pfam" id="PF15919">
    <property type="entry name" value="HicB_lk_antitox"/>
    <property type="match status" value="1"/>
</dbReference>